<feature type="region of interest" description="Disordered" evidence="7">
    <location>
        <begin position="154"/>
        <end position="177"/>
    </location>
</feature>
<feature type="compositionally biased region" description="Polar residues" evidence="7">
    <location>
        <begin position="161"/>
        <end position="177"/>
    </location>
</feature>
<dbReference type="GO" id="GO:0004565">
    <property type="term" value="F:beta-galactosidase activity"/>
    <property type="evidence" value="ECO:0007669"/>
    <property type="project" value="UniProtKB-EC"/>
</dbReference>
<dbReference type="AlphaFoldDB" id="A0A428ME66"/>
<gene>
    <name evidence="12" type="ORF">EDE15_0634</name>
</gene>
<feature type="domain" description="Glycoside hydrolase 35 catalytic" evidence="9">
    <location>
        <begin position="170"/>
        <end position="383"/>
    </location>
</feature>
<feature type="active site" description="Nucleophile" evidence="4">
    <location>
        <position position="293"/>
    </location>
</feature>
<dbReference type="InterPro" id="IPR048912">
    <property type="entry name" value="BetaGal1-like_ABD1"/>
</dbReference>
<dbReference type="EC" id="3.2.1.23" evidence="5"/>
<feature type="region of interest" description="Disordered" evidence="7">
    <location>
        <begin position="690"/>
        <end position="711"/>
    </location>
</feature>
<evidence type="ECO:0000259" key="9">
    <source>
        <dbReference type="Pfam" id="PF01301"/>
    </source>
</evidence>
<keyword evidence="13" id="KW-1185">Reference proteome</keyword>
<dbReference type="SUPFAM" id="SSF51445">
    <property type="entry name" value="(Trans)glycosidases"/>
    <property type="match status" value="1"/>
</dbReference>
<comment type="catalytic activity">
    <reaction evidence="5">
        <text>Hydrolysis of terminal non-reducing beta-D-galactose residues in beta-D-galactosides.</text>
        <dbReference type="EC" id="3.2.1.23"/>
    </reaction>
</comment>
<dbReference type="PRINTS" id="PR00742">
    <property type="entry name" value="GLHYDRLASE35"/>
</dbReference>
<feature type="domain" description="Beta-galactosidase galactose-binding" evidence="11">
    <location>
        <begin position="617"/>
        <end position="675"/>
    </location>
</feature>
<accession>A0A428ME66</accession>
<dbReference type="InterPro" id="IPR048913">
    <property type="entry name" value="BetaGal_gal-bd"/>
</dbReference>
<dbReference type="Gene3D" id="3.20.20.80">
    <property type="entry name" value="Glycosidases"/>
    <property type="match status" value="1"/>
</dbReference>
<dbReference type="GO" id="GO:0005975">
    <property type="term" value="P:carbohydrate metabolic process"/>
    <property type="evidence" value="ECO:0007669"/>
    <property type="project" value="InterPro"/>
</dbReference>
<evidence type="ECO:0000256" key="3">
    <source>
        <dbReference type="ARBA" id="ARBA00023295"/>
    </source>
</evidence>
<evidence type="ECO:0000313" key="12">
    <source>
        <dbReference type="EMBL" id="RSL15157.1"/>
    </source>
</evidence>
<keyword evidence="3 5" id="KW-0326">Glycosidase</keyword>
<dbReference type="InterPro" id="IPR026283">
    <property type="entry name" value="B-gal_1-like"/>
</dbReference>
<evidence type="ECO:0000256" key="8">
    <source>
        <dbReference type="SAM" id="SignalP"/>
    </source>
</evidence>
<keyword evidence="2 5" id="KW-0378">Hydrolase</keyword>
<evidence type="ECO:0000256" key="2">
    <source>
        <dbReference type="ARBA" id="ARBA00022801"/>
    </source>
</evidence>
<evidence type="ECO:0000256" key="4">
    <source>
        <dbReference type="PIRSR" id="PIRSR006336-1"/>
    </source>
</evidence>
<name>A0A428ME66_9BACT</name>
<evidence type="ECO:0000313" key="13">
    <source>
        <dbReference type="Proteomes" id="UP000269669"/>
    </source>
</evidence>
<keyword evidence="8" id="KW-0732">Signal</keyword>
<feature type="region of interest" description="Disordered" evidence="7">
    <location>
        <begin position="404"/>
        <end position="431"/>
    </location>
</feature>
<dbReference type="Pfam" id="PF01301">
    <property type="entry name" value="Glyco_hydro_35"/>
    <property type="match status" value="2"/>
</dbReference>
<dbReference type="PROSITE" id="PS01182">
    <property type="entry name" value="GLYCOSYL_HYDROL_F35"/>
    <property type="match status" value="1"/>
</dbReference>
<evidence type="ECO:0000259" key="10">
    <source>
        <dbReference type="Pfam" id="PF21317"/>
    </source>
</evidence>
<dbReference type="InterPro" id="IPR019801">
    <property type="entry name" value="Glyco_hydro_35_CS"/>
</dbReference>
<dbReference type="Gene3D" id="2.60.120.260">
    <property type="entry name" value="Galactose-binding domain-like"/>
    <property type="match status" value="3"/>
</dbReference>
<dbReference type="SUPFAM" id="SSF49785">
    <property type="entry name" value="Galactose-binding domain-like"/>
    <property type="match status" value="1"/>
</dbReference>
<feature type="active site" description="Proton donor" evidence="4">
    <location>
        <position position="217"/>
    </location>
</feature>
<evidence type="ECO:0000256" key="7">
    <source>
        <dbReference type="SAM" id="MobiDB-lite"/>
    </source>
</evidence>
<protein>
    <recommendedName>
        <fullName evidence="5">Beta-galactosidase</fullName>
        <ecNumber evidence="5">3.2.1.23</ecNumber>
    </recommendedName>
</protein>
<comment type="similarity">
    <text evidence="1 6">Belongs to the glycosyl hydrolase 35 family.</text>
</comment>
<sequence length="711" mass="78527">MNRTLLTALLALVTFPAIAQPHHTFATQADHFTLDGKPFKVISGELHYARIPREYWHARLKMAKAMGLNTIATYVFWNVHEPTPGHYDFTGNNDLAAFIKAAQQEGLYVILRAGPYSCAEWEFGGLPAWLLASPSPSQTSATTNNAVILSGAKNPRISPEAPQTSPEATQNPGFTLRSNDPAFITPAERWIHRLAQEVAPLQIGRGGPILMTQVENEYGNFGSDHAYMAHLKQIFLEAGFTDSLLYSADNWRNIPNGSIPDLFAAVNFGIGNHQGGMDALARVRPDAPLFVSEYWPGWFDSWGHPHETRPIPPQLEDLDYILHRGAGINIYMFHGGTSFGFMSGAGSDKNGYRPAVTSYDYDAPLDESGRPTPKFYAYRKVLAQFTPCPQAAQNSVILSEAKNPRISPEAPPLSKQSQDAQTGNESCLPPIPTTPPIITIPQITFTESTPLWLNLPQPIPSQSPRPMEHFGQSYGYILYRTQIPAAITGDLVLTDLHDYAQIYLNGKLTGTLDRRHHFENTLPLTTTGPTQLDILVANDGRINSTKLMRGESKGITQSVTLAGTPVTNWQVYPLPMTALPRLYAGPRTLYPAGDFTEDARESVGKKVPFTPFPRDTPAFFRAHFTLTQPCDTFLDTHTLGKGAIWINGHPIGRFWNVGPQQTLYVPGPWLRQGTNEIVVFDMIPQPNPHVSGLDHPILDGPVPDQTRSSQQ</sequence>
<organism evidence="12 13">
    <name type="scientific">Edaphobacter aggregans</name>
    <dbReference type="NCBI Taxonomy" id="570835"/>
    <lineage>
        <taxon>Bacteria</taxon>
        <taxon>Pseudomonadati</taxon>
        <taxon>Acidobacteriota</taxon>
        <taxon>Terriglobia</taxon>
        <taxon>Terriglobales</taxon>
        <taxon>Acidobacteriaceae</taxon>
        <taxon>Edaphobacter</taxon>
    </lineage>
</organism>
<feature type="compositionally biased region" description="Polar residues" evidence="7">
    <location>
        <begin position="414"/>
        <end position="425"/>
    </location>
</feature>
<feature type="chain" id="PRO_5019526499" description="Beta-galactosidase" evidence="8">
    <location>
        <begin position="20"/>
        <end position="711"/>
    </location>
</feature>
<dbReference type="InterPro" id="IPR031330">
    <property type="entry name" value="Gly_Hdrlase_35_cat"/>
</dbReference>
<dbReference type="EMBL" id="RSDW01000001">
    <property type="protein sequence ID" value="RSL15157.1"/>
    <property type="molecule type" value="Genomic_DNA"/>
</dbReference>
<dbReference type="PIRSF" id="PIRSF006336">
    <property type="entry name" value="B-gal"/>
    <property type="match status" value="1"/>
</dbReference>
<reference evidence="12 13" key="1">
    <citation type="submission" date="2018-12" db="EMBL/GenBank/DDBJ databases">
        <title>Sequencing of bacterial isolates from soil warming experiment in Harvard Forest, Massachusetts, USA.</title>
        <authorList>
            <person name="Deangelis K."/>
        </authorList>
    </citation>
    <scope>NUCLEOTIDE SEQUENCE [LARGE SCALE GENOMIC DNA]</scope>
    <source>
        <strain evidence="12 13">EB153</strain>
    </source>
</reference>
<feature type="domain" description="Glycoside hydrolase 35 catalytic" evidence="9">
    <location>
        <begin position="32"/>
        <end position="134"/>
    </location>
</feature>
<feature type="domain" description="Beta-galactosidase 1-like first all-beta" evidence="10">
    <location>
        <begin position="464"/>
        <end position="575"/>
    </location>
</feature>
<dbReference type="InterPro" id="IPR001944">
    <property type="entry name" value="Glycoside_Hdrlase_35"/>
</dbReference>
<dbReference type="Proteomes" id="UP000269669">
    <property type="component" value="Unassembled WGS sequence"/>
</dbReference>
<proteinExistence type="inferred from homology"/>
<dbReference type="Pfam" id="PF21317">
    <property type="entry name" value="BetaGal_ABD_1"/>
    <property type="match status" value="1"/>
</dbReference>
<evidence type="ECO:0000259" key="11">
    <source>
        <dbReference type="Pfam" id="PF21467"/>
    </source>
</evidence>
<dbReference type="PANTHER" id="PTHR23421">
    <property type="entry name" value="BETA-GALACTOSIDASE RELATED"/>
    <property type="match status" value="1"/>
</dbReference>
<dbReference type="InterPro" id="IPR008979">
    <property type="entry name" value="Galactose-bd-like_sf"/>
</dbReference>
<evidence type="ECO:0000256" key="6">
    <source>
        <dbReference type="RuleBase" id="RU003679"/>
    </source>
</evidence>
<dbReference type="Pfam" id="PF21467">
    <property type="entry name" value="BetaGal_gal-bd"/>
    <property type="match status" value="1"/>
</dbReference>
<feature type="signal peptide" evidence="8">
    <location>
        <begin position="1"/>
        <end position="19"/>
    </location>
</feature>
<evidence type="ECO:0000256" key="5">
    <source>
        <dbReference type="RuleBase" id="RU000675"/>
    </source>
</evidence>
<evidence type="ECO:0000256" key="1">
    <source>
        <dbReference type="ARBA" id="ARBA00009809"/>
    </source>
</evidence>
<dbReference type="InterPro" id="IPR017853">
    <property type="entry name" value="GH"/>
</dbReference>
<comment type="caution">
    <text evidence="12">The sequence shown here is derived from an EMBL/GenBank/DDBJ whole genome shotgun (WGS) entry which is preliminary data.</text>
</comment>